<dbReference type="PIRSF" id="PIRSF016184">
    <property type="entry name" value="PhzC_PhzF"/>
    <property type="match status" value="1"/>
</dbReference>
<dbReference type="GO" id="GO:0005737">
    <property type="term" value="C:cytoplasm"/>
    <property type="evidence" value="ECO:0007669"/>
    <property type="project" value="TreeGrafter"/>
</dbReference>
<evidence type="ECO:0000256" key="2">
    <source>
        <dbReference type="ARBA" id="ARBA00023235"/>
    </source>
</evidence>
<dbReference type="PANTHER" id="PTHR13774:SF39">
    <property type="entry name" value="BIOSYNTHESIS PROTEIN, PUTATIVE-RELATED"/>
    <property type="match status" value="1"/>
</dbReference>
<reference evidence="4 5" key="1">
    <citation type="submission" date="2018-08" db="EMBL/GenBank/DDBJ databases">
        <title>A genome reference for cultivated species of the human gut microbiota.</title>
        <authorList>
            <person name="Zou Y."/>
            <person name="Xue W."/>
            <person name="Luo G."/>
        </authorList>
    </citation>
    <scope>NUCLEOTIDE SEQUENCE [LARGE SCALE GENOMIC DNA]</scope>
    <source>
        <strain evidence="4 5">AF48-16</strain>
    </source>
</reference>
<dbReference type="SUPFAM" id="SSF54506">
    <property type="entry name" value="Diaminopimelate epimerase-like"/>
    <property type="match status" value="1"/>
</dbReference>
<organism evidence="4 5">
    <name type="scientific">Enterococcus casseliflavus</name>
    <name type="common">Enterococcus flavescens</name>
    <dbReference type="NCBI Taxonomy" id="37734"/>
    <lineage>
        <taxon>Bacteria</taxon>
        <taxon>Bacillati</taxon>
        <taxon>Bacillota</taxon>
        <taxon>Bacilli</taxon>
        <taxon>Lactobacillales</taxon>
        <taxon>Enterococcaceae</taxon>
        <taxon>Enterococcus</taxon>
    </lineage>
</organism>
<evidence type="ECO:0000256" key="3">
    <source>
        <dbReference type="PIRSR" id="PIRSR016184-1"/>
    </source>
</evidence>
<evidence type="ECO:0000313" key="5">
    <source>
        <dbReference type="Proteomes" id="UP000286288"/>
    </source>
</evidence>
<name>A0A415EW01_ENTCA</name>
<dbReference type="Gene3D" id="3.10.310.10">
    <property type="entry name" value="Diaminopimelate Epimerase, Chain A, domain 1"/>
    <property type="match status" value="2"/>
</dbReference>
<dbReference type="EMBL" id="QRMZ01000004">
    <property type="protein sequence ID" value="RHK07475.1"/>
    <property type="molecule type" value="Genomic_DNA"/>
</dbReference>
<dbReference type="Proteomes" id="UP000286288">
    <property type="component" value="Unassembled WGS sequence"/>
</dbReference>
<accession>A0A415EW01</accession>
<feature type="active site" evidence="3">
    <location>
        <position position="46"/>
    </location>
</feature>
<keyword evidence="2" id="KW-0413">Isomerase</keyword>
<dbReference type="GO" id="GO:0016853">
    <property type="term" value="F:isomerase activity"/>
    <property type="evidence" value="ECO:0007669"/>
    <property type="project" value="UniProtKB-KW"/>
</dbReference>
<proteinExistence type="inferred from homology"/>
<comment type="similarity">
    <text evidence="1">Belongs to the PhzF family.</text>
</comment>
<comment type="caution">
    <text evidence="4">The sequence shown here is derived from an EMBL/GenBank/DDBJ whole genome shotgun (WGS) entry which is preliminary data.</text>
</comment>
<dbReference type="NCBIfam" id="TIGR00654">
    <property type="entry name" value="PhzF_family"/>
    <property type="match status" value="1"/>
</dbReference>
<dbReference type="AlphaFoldDB" id="A0A415EW01"/>
<dbReference type="Pfam" id="PF02567">
    <property type="entry name" value="PhzC-PhzF"/>
    <property type="match status" value="1"/>
</dbReference>
<gene>
    <name evidence="4" type="ORF">DW084_04285</name>
</gene>
<dbReference type="PANTHER" id="PTHR13774">
    <property type="entry name" value="PHENAZINE BIOSYNTHESIS PROTEIN"/>
    <property type="match status" value="1"/>
</dbReference>
<sequence>MEITVYIASGFSKNQTGGNKAGVVLLEQPLTPQQKLAIAKELGFSETAFLSKSPEADFRFNYFTPKEEVDLCGHATIASFALLSYLNKLSKQQYRIDTNAGRLSITIKDGVIFMEQNKPLFSDVLSLEQLADCFDTNAINDQIPIQIVSTGLKDILVPIKTTAQLQHVVPDFEEIKKVSALQQVVGMHLYAMEKERIVCRNFAPLFDINEESATGTSNAALACFLHQKCSLEKEVYRFEQGSNLGEPSEIFVKLATSSRKEIQRVYVGGRGHFCETVTIDTDTLA</sequence>
<dbReference type="InterPro" id="IPR003719">
    <property type="entry name" value="Phenazine_PhzF-like"/>
</dbReference>
<evidence type="ECO:0000256" key="1">
    <source>
        <dbReference type="ARBA" id="ARBA00008270"/>
    </source>
</evidence>
<protein>
    <submittedName>
        <fullName evidence="4">PhzF family phenazine biosynthesis protein</fullName>
    </submittedName>
</protein>
<evidence type="ECO:0000313" key="4">
    <source>
        <dbReference type="EMBL" id="RHK07475.1"/>
    </source>
</evidence>